<dbReference type="InterPro" id="IPR002156">
    <property type="entry name" value="RNaseH_domain"/>
</dbReference>
<dbReference type="Gramene" id="evm.model.02.1144">
    <property type="protein sequence ID" value="cds.evm.model.02.1144"/>
    <property type="gene ID" value="evm.TU.02.1144"/>
</dbReference>
<dbReference type="AlphaFoldDB" id="A0A803NSG4"/>
<organism evidence="2 3">
    <name type="scientific">Cannabis sativa</name>
    <name type="common">Hemp</name>
    <name type="synonym">Marijuana</name>
    <dbReference type="NCBI Taxonomy" id="3483"/>
    <lineage>
        <taxon>Eukaryota</taxon>
        <taxon>Viridiplantae</taxon>
        <taxon>Streptophyta</taxon>
        <taxon>Embryophyta</taxon>
        <taxon>Tracheophyta</taxon>
        <taxon>Spermatophyta</taxon>
        <taxon>Magnoliopsida</taxon>
        <taxon>eudicotyledons</taxon>
        <taxon>Gunneridae</taxon>
        <taxon>Pentapetalae</taxon>
        <taxon>rosids</taxon>
        <taxon>fabids</taxon>
        <taxon>Rosales</taxon>
        <taxon>Cannabaceae</taxon>
        <taxon>Cannabis</taxon>
    </lineage>
</organism>
<keyword evidence="3" id="KW-1185">Reference proteome</keyword>
<dbReference type="PANTHER" id="PTHR47074">
    <property type="entry name" value="BNAC02G40300D PROTEIN"/>
    <property type="match status" value="1"/>
</dbReference>
<dbReference type="GO" id="GO:0003676">
    <property type="term" value="F:nucleic acid binding"/>
    <property type="evidence" value="ECO:0007669"/>
    <property type="project" value="InterPro"/>
</dbReference>
<feature type="domain" description="RNase H type-1" evidence="1">
    <location>
        <begin position="133"/>
        <end position="255"/>
    </location>
</feature>
<protein>
    <recommendedName>
        <fullName evidence="1">RNase H type-1 domain-containing protein</fullName>
    </recommendedName>
</protein>
<dbReference type="Proteomes" id="UP000596661">
    <property type="component" value="Chromosome 2"/>
</dbReference>
<dbReference type="SUPFAM" id="SSF53098">
    <property type="entry name" value="Ribonuclease H-like"/>
    <property type="match status" value="1"/>
</dbReference>
<proteinExistence type="predicted"/>
<evidence type="ECO:0000259" key="1">
    <source>
        <dbReference type="Pfam" id="PF13456"/>
    </source>
</evidence>
<reference evidence="2" key="2">
    <citation type="submission" date="2021-03" db="UniProtKB">
        <authorList>
            <consortium name="EnsemblPlants"/>
        </authorList>
    </citation>
    <scope>IDENTIFICATION</scope>
</reference>
<dbReference type="OMA" id="EMLICIM"/>
<dbReference type="InterPro" id="IPR012337">
    <property type="entry name" value="RNaseH-like_sf"/>
</dbReference>
<name>A0A803NSG4_CANSA</name>
<dbReference type="InterPro" id="IPR036397">
    <property type="entry name" value="RNaseH_sf"/>
</dbReference>
<accession>A0A803NSG4</accession>
<dbReference type="Pfam" id="PF13456">
    <property type="entry name" value="RVT_3"/>
    <property type="match status" value="1"/>
</dbReference>
<sequence>MALCRDPCKQSTIDGAEMFAMPKILASMQATLLTQEEFEMLICIMWVIWTDRNKIIHGDRNKDAAALALYATTYMNNYLKANNNSATTATLFSPTVTNTSHTAATSANAAAMKARPTEGVPWKPPLLNKLKLNVDATINTADKILGIGAIIRIHDGQVVAALSKPVQGCFRSDEMEAKALFHALNWITQLSLKIDYVETDALRVSSAINNASSDLSSFSDLILDVRCLLSFFPSIVVSHVRRNVNQAAHGLAKYALGWMWTLVERGEILSPIFSLLLKRWLIIITVNLS</sequence>
<dbReference type="EMBL" id="UZAU01000163">
    <property type="status" value="NOT_ANNOTATED_CDS"/>
    <property type="molecule type" value="Genomic_DNA"/>
</dbReference>
<dbReference type="PANTHER" id="PTHR47074:SF48">
    <property type="entry name" value="POLYNUCLEOTIDYL TRANSFERASE, RIBONUCLEASE H-LIKE SUPERFAMILY PROTEIN"/>
    <property type="match status" value="1"/>
</dbReference>
<dbReference type="CDD" id="cd06222">
    <property type="entry name" value="RNase_H_like"/>
    <property type="match status" value="1"/>
</dbReference>
<evidence type="ECO:0000313" key="2">
    <source>
        <dbReference type="EnsemblPlants" id="cds.evm.model.02.1144"/>
    </source>
</evidence>
<dbReference type="InterPro" id="IPR044730">
    <property type="entry name" value="RNase_H-like_dom_plant"/>
</dbReference>
<dbReference type="Gene3D" id="3.30.420.10">
    <property type="entry name" value="Ribonuclease H-like superfamily/Ribonuclease H"/>
    <property type="match status" value="1"/>
</dbReference>
<reference evidence="2" key="1">
    <citation type="submission" date="2018-11" db="EMBL/GenBank/DDBJ databases">
        <authorList>
            <person name="Grassa J C."/>
        </authorList>
    </citation>
    <scope>NUCLEOTIDE SEQUENCE [LARGE SCALE GENOMIC DNA]</scope>
</reference>
<dbReference type="GO" id="GO:0004523">
    <property type="term" value="F:RNA-DNA hybrid ribonuclease activity"/>
    <property type="evidence" value="ECO:0007669"/>
    <property type="project" value="InterPro"/>
</dbReference>
<dbReference type="EnsemblPlants" id="evm.model.02.1144">
    <property type="protein sequence ID" value="cds.evm.model.02.1144"/>
    <property type="gene ID" value="evm.TU.02.1144"/>
</dbReference>
<evidence type="ECO:0000313" key="3">
    <source>
        <dbReference type="Proteomes" id="UP000596661"/>
    </source>
</evidence>
<dbReference type="InterPro" id="IPR052929">
    <property type="entry name" value="RNase_H-like_EbsB-rel"/>
</dbReference>